<feature type="region of interest" description="Disordered" evidence="1">
    <location>
        <begin position="51"/>
        <end position="74"/>
    </location>
</feature>
<reference evidence="2 3" key="1">
    <citation type="submission" date="2019-06" db="EMBL/GenBank/DDBJ databases">
        <title>Whole genome shotgun sequence of Streptomyces gardneri NBRC 12865.</title>
        <authorList>
            <person name="Hosoyama A."/>
            <person name="Uohara A."/>
            <person name="Ohji S."/>
            <person name="Ichikawa N."/>
        </authorList>
    </citation>
    <scope>NUCLEOTIDE SEQUENCE [LARGE SCALE GENOMIC DNA]</scope>
    <source>
        <strain evidence="2 3">NBRC 12865</strain>
    </source>
</reference>
<name>A0A4Y3RJS1_9ACTN</name>
<dbReference type="Proteomes" id="UP000315226">
    <property type="component" value="Unassembled WGS sequence"/>
</dbReference>
<proteinExistence type="predicted"/>
<dbReference type="EMBL" id="BJMN01000021">
    <property type="protein sequence ID" value="GEB57922.1"/>
    <property type="molecule type" value="Genomic_DNA"/>
</dbReference>
<comment type="caution">
    <text evidence="2">The sequence shown here is derived from an EMBL/GenBank/DDBJ whole genome shotgun (WGS) entry which is preliminary data.</text>
</comment>
<organism evidence="2 3">
    <name type="scientific">Streptomyces gardneri</name>
    <dbReference type="NCBI Taxonomy" id="66892"/>
    <lineage>
        <taxon>Bacteria</taxon>
        <taxon>Bacillati</taxon>
        <taxon>Actinomycetota</taxon>
        <taxon>Actinomycetes</taxon>
        <taxon>Kitasatosporales</taxon>
        <taxon>Streptomycetaceae</taxon>
        <taxon>Streptomyces</taxon>
    </lineage>
</organism>
<evidence type="ECO:0000256" key="1">
    <source>
        <dbReference type="SAM" id="MobiDB-lite"/>
    </source>
</evidence>
<evidence type="ECO:0000313" key="2">
    <source>
        <dbReference type="EMBL" id="GEB57922.1"/>
    </source>
</evidence>
<sequence>MRVTAADGGEYAARGRYGDESFARDLSHSLFPAFSALAFSASKERHRVEIPGRKWPPAPECMARTPGPDRLTPSRGEAQRQALTQVLPKAGFSRPITETVLPHTFTGT</sequence>
<evidence type="ECO:0000313" key="3">
    <source>
        <dbReference type="Proteomes" id="UP000315226"/>
    </source>
</evidence>
<accession>A0A4Y3RJS1</accession>
<protein>
    <submittedName>
        <fullName evidence="2">Uncharacterized protein</fullName>
    </submittedName>
</protein>
<gene>
    <name evidence="2" type="ORF">SGA01_35270</name>
</gene>
<dbReference type="AlphaFoldDB" id="A0A4Y3RJS1"/>
<keyword evidence="3" id="KW-1185">Reference proteome</keyword>